<proteinExistence type="predicted"/>
<keyword evidence="3" id="KW-0732">Signal</keyword>
<keyword evidence="2" id="KW-0812">Transmembrane</keyword>
<feature type="region of interest" description="Disordered" evidence="1">
    <location>
        <begin position="354"/>
        <end position="394"/>
    </location>
</feature>
<feature type="signal peptide" evidence="3">
    <location>
        <begin position="1"/>
        <end position="23"/>
    </location>
</feature>
<dbReference type="EMBL" id="CACVBS010000041">
    <property type="protein sequence ID" value="CAA7263871.1"/>
    <property type="molecule type" value="Genomic_DNA"/>
</dbReference>
<feature type="region of interest" description="Disordered" evidence="1">
    <location>
        <begin position="260"/>
        <end position="297"/>
    </location>
</feature>
<reference evidence="4 5" key="1">
    <citation type="submission" date="2020-01" db="EMBL/GenBank/DDBJ databases">
        <authorList>
            <person name="Gupta K D."/>
        </authorList>
    </citation>
    <scope>NUCLEOTIDE SEQUENCE [LARGE SCALE GENOMIC DNA]</scope>
</reference>
<dbReference type="AlphaFoldDB" id="A0A8S0VZM9"/>
<dbReference type="OrthoDB" id="3068188at2759"/>
<evidence type="ECO:0000313" key="5">
    <source>
        <dbReference type="Proteomes" id="UP000467700"/>
    </source>
</evidence>
<feature type="compositionally biased region" description="Low complexity" evidence="1">
    <location>
        <begin position="275"/>
        <end position="291"/>
    </location>
</feature>
<keyword evidence="2" id="KW-1133">Transmembrane helix</keyword>
<protein>
    <submittedName>
        <fullName evidence="4">Uncharacterized protein</fullName>
    </submittedName>
</protein>
<keyword evidence="5" id="KW-1185">Reference proteome</keyword>
<sequence length="402" mass="43614">MHLNHLPPSLATLLFLVVQQCAGFTIDVKPEAADGNCRVSQNLFANIDPARGDPQVVDIFLFDGSVNKEVPLSIGARLDPKGSSFTFTVPQVPPGYPFAVRLKRPNSEQLLQDSSPFPIFPTLESLTSRLSATVASTTFIISSTTGSSFATEATTSIPIDQSATSPTAPPPRPITAILGPVFGVLSFFALCVAGCLWLWRRCRIKRRKARQQQVLSNMERATVTRSVAKQPYVTLPSASSSELPIPKDLEAGSKEYAISSDLKGSSSSKSRRFSHNSLFPESSPSSPAASSQPEMLKKERARVYEEIAALERRSELLQSSSNPFADPGSDITTRDILQQLTALKTRIQELEDLHAREQSRLRPASGSSSADPPPEYVPSRSIDHVPAHDGNSKTQCFCASCT</sequence>
<name>A0A8S0VZM9_CYCAE</name>
<gene>
    <name evidence="4" type="ORF">AAE3_LOCUS6109</name>
</gene>
<evidence type="ECO:0000313" key="4">
    <source>
        <dbReference type="EMBL" id="CAA7263871.1"/>
    </source>
</evidence>
<comment type="caution">
    <text evidence="4">The sequence shown here is derived from an EMBL/GenBank/DDBJ whole genome shotgun (WGS) entry which is preliminary data.</text>
</comment>
<feature type="transmembrane region" description="Helical" evidence="2">
    <location>
        <begin position="177"/>
        <end position="199"/>
    </location>
</feature>
<evidence type="ECO:0000256" key="3">
    <source>
        <dbReference type="SAM" id="SignalP"/>
    </source>
</evidence>
<organism evidence="4 5">
    <name type="scientific">Cyclocybe aegerita</name>
    <name type="common">Black poplar mushroom</name>
    <name type="synonym">Agrocybe aegerita</name>
    <dbReference type="NCBI Taxonomy" id="1973307"/>
    <lineage>
        <taxon>Eukaryota</taxon>
        <taxon>Fungi</taxon>
        <taxon>Dikarya</taxon>
        <taxon>Basidiomycota</taxon>
        <taxon>Agaricomycotina</taxon>
        <taxon>Agaricomycetes</taxon>
        <taxon>Agaricomycetidae</taxon>
        <taxon>Agaricales</taxon>
        <taxon>Agaricineae</taxon>
        <taxon>Bolbitiaceae</taxon>
        <taxon>Cyclocybe</taxon>
    </lineage>
</organism>
<feature type="chain" id="PRO_5035849418" evidence="3">
    <location>
        <begin position="24"/>
        <end position="402"/>
    </location>
</feature>
<feature type="compositionally biased region" description="Basic and acidic residues" evidence="1">
    <location>
        <begin position="381"/>
        <end position="391"/>
    </location>
</feature>
<evidence type="ECO:0000256" key="1">
    <source>
        <dbReference type="SAM" id="MobiDB-lite"/>
    </source>
</evidence>
<keyword evidence="2" id="KW-0472">Membrane</keyword>
<accession>A0A8S0VZM9</accession>
<dbReference type="Proteomes" id="UP000467700">
    <property type="component" value="Unassembled WGS sequence"/>
</dbReference>
<evidence type="ECO:0000256" key="2">
    <source>
        <dbReference type="SAM" id="Phobius"/>
    </source>
</evidence>